<organism evidence="5">
    <name type="scientific">Paraconexibacter sp. AEG42_29</name>
    <dbReference type="NCBI Taxonomy" id="2997339"/>
    <lineage>
        <taxon>Bacteria</taxon>
        <taxon>Bacillati</taxon>
        <taxon>Actinomycetota</taxon>
        <taxon>Thermoleophilia</taxon>
        <taxon>Solirubrobacterales</taxon>
        <taxon>Paraconexibacteraceae</taxon>
        <taxon>Paraconexibacter</taxon>
    </lineage>
</organism>
<gene>
    <name evidence="5" type="ORF">DSM112329_01816</name>
</gene>
<accession>A0AAU7ATJ4</accession>
<dbReference type="InterPro" id="IPR041522">
    <property type="entry name" value="CdaR_GGDEF"/>
</dbReference>
<feature type="domain" description="RsbT co-antagonist protein RsbRD N-terminal" evidence="3">
    <location>
        <begin position="28"/>
        <end position="171"/>
    </location>
</feature>
<evidence type="ECO:0000259" key="2">
    <source>
        <dbReference type="Pfam" id="PF13556"/>
    </source>
</evidence>
<name>A0AAU7ATJ4_9ACTN</name>
<sequence>MAITIPTTSETAAEIVRDVCGGALADIDTLAGTITRRVNKELPELGGDAETVAVTFTSTHQNLEVLLARLREGRATDDVQPPAAAAAYTREYARRGVGLPLLLRKYRIGQEEFQREITDRLLVSTASAELRLEALVEIQRHTHVYIDRISDAIARIYAEERARWVRSSEAMRSDIVHALLAGEPVDIADAESRLGHALDRPQLAFVVWSDAGESAALRAALEHAAHELTQRAATTDVLAIPLGRRLLAGWIGGEAAGVAPAILQSRALQVAAGSGVRAAIGTAGHGPGGFRSSHAEALHARRVATLMERRPGTVTSYEGVALAALMTQDLDHARAFVARELGGLAGTDDTTVRLAATLRVFLEEGKSPVRTARRLGIHQNTVVYRVKQAAELLGRDPDVRSVETQVALALTRVVGAPV</sequence>
<feature type="domain" description="PucR C-terminal helix-turn-helix" evidence="2">
    <location>
        <begin position="354"/>
        <end position="410"/>
    </location>
</feature>
<reference evidence="5" key="1">
    <citation type="submission" date="2022-12" db="EMBL/GenBank/DDBJ databases">
        <title>Paraconexibacter alkalitolerans sp. nov. and Baekduia alba sp. nov., isolated from soil and emended description of the genera Paraconexibacter (Chun et al., 2020) and Baekduia (An et al., 2020).</title>
        <authorList>
            <person name="Vieira S."/>
            <person name="Huber K.J."/>
            <person name="Geppert A."/>
            <person name="Wolf J."/>
            <person name="Neumann-Schaal M."/>
            <person name="Muesken M."/>
            <person name="Overmann J."/>
        </authorList>
    </citation>
    <scope>NUCLEOTIDE SEQUENCE</scope>
    <source>
        <strain evidence="5">AEG42_29</strain>
    </source>
</reference>
<dbReference type="InterPro" id="IPR025736">
    <property type="entry name" value="PucR_C-HTH_dom"/>
</dbReference>
<dbReference type="InterPro" id="IPR042070">
    <property type="entry name" value="PucR_C-HTH_sf"/>
</dbReference>
<evidence type="ECO:0000259" key="3">
    <source>
        <dbReference type="Pfam" id="PF14361"/>
    </source>
</evidence>
<dbReference type="PANTHER" id="PTHR33744">
    <property type="entry name" value="CARBOHYDRATE DIACID REGULATOR"/>
    <property type="match status" value="1"/>
</dbReference>
<dbReference type="PANTHER" id="PTHR33744:SF1">
    <property type="entry name" value="DNA-BINDING TRANSCRIPTIONAL ACTIVATOR ADER"/>
    <property type="match status" value="1"/>
</dbReference>
<evidence type="ECO:0008006" key="6">
    <source>
        <dbReference type="Google" id="ProtNLM"/>
    </source>
</evidence>
<dbReference type="Pfam" id="PF14361">
    <property type="entry name" value="RsbRD_N"/>
    <property type="match status" value="1"/>
</dbReference>
<protein>
    <recommendedName>
        <fullName evidence="6">PucR family transcriptional regulator</fullName>
    </recommendedName>
</protein>
<proteinExistence type="inferred from homology"/>
<evidence type="ECO:0000313" key="5">
    <source>
        <dbReference type="EMBL" id="XAY04975.1"/>
    </source>
</evidence>
<dbReference type="Pfam" id="PF13556">
    <property type="entry name" value="HTH_30"/>
    <property type="match status" value="1"/>
</dbReference>
<dbReference type="InterPro" id="IPR025751">
    <property type="entry name" value="RsbRD_N_dom"/>
</dbReference>
<dbReference type="KEGG" id="parq:DSM112329_01816"/>
<dbReference type="Pfam" id="PF17853">
    <property type="entry name" value="GGDEF_2"/>
    <property type="match status" value="1"/>
</dbReference>
<dbReference type="Gene3D" id="1.10.10.2840">
    <property type="entry name" value="PucR C-terminal helix-turn-helix domain"/>
    <property type="match status" value="1"/>
</dbReference>
<comment type="similarity">
    <text evidence="1">Belongs to the CdaR family.</text>
</comment>
<evidence type="ECO:0000259" key="4">
    <source>
        <dbReference type="Pfam" id="PF17853"/>
    </source>
</evidence>
<feature type="domain" description="CdaR GGDEF-like" evidence="4">
    <location>
        <begin position="184"/>
        <end position="303"/>
    </location>
</feature>
<dbReference type="EMBL" id="CP114014">
    <property type="protein sequence ID" value="XAY04975.1"/>
    <property type="molecule type" value="Genomic_DNA"/>
</dbReference>
<evidence type="ECO:0000256" key="1">
    <source>
        <dbReference type="ARBA" id="ARBA00006754"/>
    </source>
</evidence>
<dbReference type="InterPro" id="IPR051448">
    <property type="entry name" value="CdaR-like_regulators"/>
</dbReference>
<dbReference type="RefSeq" id="WP_354701498.1">
    <property type="nucleotide sequence ID" value="NZ_CP114014.1"/>
</dbReference>
<dbReference type="AlphaFoldDB" id="A0AAU7ATJ4"/>